<reference evidence="1" key="1">
    <citation type="submission" date="2023-10" db="EMBL/GenBank/DDBJ databases">
        <authorList>
            <person name="Rodriguez Cubillos JULIANA M."/>
            <person name="De Vega J."/>
        </authorList>
    </citation>
    <scope>NUCLEOTIDE SEQUENCE</scope>
</reference>
<dbReference type="Proteomes" id="UP001177021">
    <property type="component" value="Unassembled WGS sequence"/>
</dbReference>
<dbReference type="EMBL" id="CASHSV030000206">
    <property type="protein sequence ID" value="CAJ2652118.1"/>
    <property type="molecule type" value="Genomic_DNA"/>
</dbReference>
<accession>A0ACB0K713</accession>
<comment type="caution">
    <text evidence="1">The sequence shown here is derived from an EMBL/GenBank/DDBJ whole genome shotgun (WGS) entry which is preliminary data.</text>
</comment>
<keyword evidence="2" id="KW-1185">Reference proteome</keyword>
<protein>
    <submittedName>
        <fullName evidence="1">Uncharacterized protein</fullName>
    </submittedName>
</protein>
<name>A0ACB0K713_TRIPR</name>
<sequence>MLVIRISYRSPCFVNANVVRQRSVLSSKWYVISAWFASIIEQLFHMHPLLSELSCFSIKPKNDSFASIIKQLFHLYPNLQVC</sequence>
<organism evidence="1 2">
    <name type="scientific">Trifolium pratense</name>
    <name type="common">Red clover</name>
    <dbReference type="NCBI Taxonomy" id="57577"/>
    <lineage>
        <taxon>Eukaryota</taxon>
        <taxon>Viridiplantae</taxon>
        <taxon>Streptophyta</taxon>
        <taxon>Embryophyta</taxon>
        <taxon>Tracheophyta</taxon>
        <taxon>Spermatophyta</taxon>
        <taxon>Magnoliopsida</taxon>
        <taxon>eudicotyledons</taxon>
        <taxon>Gunneridae</taxon>
        <taxon>Pentapetalae</taxon>
        <taxon>rosids</taxon>
        <taxon>fabids</taxon>
        <taxon>Fabales</taxon>
        <taxon>Fabaceae</taxon>
        <taxon>Papilionoideae</taxon>
        <taxon>50 kb inversion clade</taxon>
        <taxon>NPAAA clade</taxon>
        <taxon>Hologalegina</taxon>
        <taxon>IRL clade</taxon>
        <taxon>Trifolieae</taxon>
        <taxon>Trifolium</taxon>
    </lineage>
</organism>
<proteinExistence type="predicted"/>
<evidence type="ECO:0000313" key="1">
    <source>
        <dbReference type="EMBL" id="CAJ2652118.1"/>
    </source>
</evidence>
<evidence type="ECO:0000313" key="2">
    <source>
        <dbReference type="Proteomes" id="UP001177021"/>
    </source>
</evidence>
<gene>
    <name evidence="1" type="ORF">MILVUS5_LOCUS19654</name>
</gene>